<name>A0A7C5IZS4_9GAMM</name>
<accession>A0A7C5IZS4</accession>
<sequence>MTDRPENRNRLADATSPYLLQHAHNPVHWWPWCEEALETARRENRPILLSIGYSACHWCHVMAHESFEDEATAAVMNEHFVNIKVDREERPDLDCIYQNAHYLLTRRPGGWPLTIFLTPGQVPFYSGTYFPPEPRHGLPGFRELLVSVARAYREQPQAIAEQSRSLRAALEQLDGGSASSAALLSTTPLQKAVEALGREFDPRHGGFGQAPKFPHPDNLALLLRGGKEARRQALFTLEKMALGGIHDQLGGGFCRYSVDEHWMIPHFEKMLCDNGLLLALYADAWKLTGDPLFRRTCEATAGWAMREMQTPEGGYRSSLDADSEGEEGRFYLWERDEVRALLTAEEYAAFAPRHGLDRAPNFEGRWHLHVFTEIDEIGRELGLEPEEVERRIERARRKLFLAREKRVHPGLDDKILTGWNALMIHGMAHAGRLLERPEWIESAERALEFLRGSLWKEGRLLASHRAGVSHLDAYLDDHAWLIRALLERLQCRWDNGHLAWAVALADRMLDHFEDRGNGG</sequence>
<dbReference type="Gene3D" id="3.40.30.10">
    <property type="entry name" value="Glutaredoxin"/>
    <property type="match status" value="1"/>
</dbReference>
<dbReference type="CDD" id="cd02955">
    <property type="entry name" value="SSP411"/>
    <property type="match status" value="1"/>
</dbReference>
<organism evidence="2">
    <name type="scientific">Thiolapillus brandeum</name>
    <dbReference type="NCBI Taxonomy" id="1076588"/>
    <lineage>
        <taxon>Bacteria</taxon>
        <taxon>Pseudomonadati</taxon>
        <taxon>Pseudomonadota</taxon>
        <taxon>Gammaproteobacteria</taxon>
        <taxon>Chromatiales</taxon>
        <taxon>Sedimenticolaceae</taxon>
        <taxon>Thiolapillus</taxon>
    </lineage>
</organism>
<dbReference type="InterPro" id="IPR036249">
    <property type="entry name" value="Thioredoxin-like_sf"/>
</dbReference>
<dbReference type="GO" id="GO:0005975">
    <property type="term" value="P:carbohydrate metabolic process"/>
    <property type="evidence" value="ECO:0007669"/>
    <property type="project" value="InterPro"/>
</dbReference>
<reference evidence="2" key="1">
    <citation type="journal article" date="2020" name="mSystems">
        <title>Genome- and Community-Level Interaction Insights into Carbon Utilization and Element Cycling Functions of Hydrothermarchaeota in Hydrothermal Sediment.</title>
        <authorList>
            <person name="Zhou Z."/>
            <person name="Liu Y."/>
            <person name="Xu W."/>
            <person name="Pan J."/>
            <person name="Luo Z.H."/>
            <person name="Li M."/>
        </authorList>
    </citation>
    <scope>NUCLEOTIDE SEQUENCE [LARGE SCALE GENOMIC DNA]</scope>
    <source>
        <strain evidence="2">HyVt-535</strain>
    </source>
</reference>
<comment type="caution">
    <text evidence="2">The sequence shown here is derived from an EMBL/GenBank/DDBJ whole genome shotgun (WGS) entry which is preliminary data.</text>
</comment>
<proteinExistence type="predicted"/>
<dbReference type="Pfam" id="PF03190">
    <property type="entry name" value="Thioredox_DsbH"/>
    <property type="match status" value="1"/>
</dbReference>
<dbReference type="SUPFAM" id="SSF52833">
    <property type="entry name" value="Thioredoxin-like"/>
    <property type="match status" value="1"/>
</dbReference>
<dbReference type="InterPro" id="IPR004879">
    <property type="entry name" value="Ssp411-like_TRX"/>
</dbReference>
<protein>
    <submittedName>
        <fullName evidence="2">Thioredoxin domain-containing protein</fullName>
    </submittedName>
</protein>
<dbReference type="Proteomes" id="UP000886100">
    <property type="component" value="Unassembled WGS sequence"/>
</dbReference>
<dbReference type="InterPro" id="IPR024705">
    <property type="entry name" value="Ssp411"/>
</dbReference>
<feature type="non-terminal residue" evidence="2">
    <location>
        <position position="519"/>
    </location>
</feature>
<feature type="domain" description="Spermatogenesis-associated protein 20-like TRX" evidence="1">
    <location>
        <begin position="9"/>
        <end position="170"/>
    </location>
</feature>
<dbReference type="EMBL" id="DROM01000121">
    <property type="protein sequence ID" value="HHH12968.1"/>
    <property type="molecule type" value="Genomic_DNA"/>
</dbReference>
<evidence type="ECO:0000259" key="1">
    <source>
        <dbReference type="Pfam" id="PF03190"/>
    </source>
</evidence>
<evidence type="ECO:0000313" key="2">
    <source>
        <dbReference type="EMBL" id="HHH12968.1"/>
    </source>
</evidence>
<dbReference type="SUPFAM" id="SSF48208">
    <property type="entry name" value="Six-hairpin glycosidases"/>
    <property type="match status" value="1"/>
</dbReference>
<dbReference type="PANTHER" id="PTHR42899">
    <property type="entry name" value="SPERMATOGENESIS-ASSOCIATED PROTEIN 20"/>
    <property type="match status" value="1"/>
</dbReference>
<dbReference type="AlphaFoldDB" id="A0A7C5IZS4"/>
<dbReference type="InterPro" id="IPR008928">
    <property type="entry name" value="6-hairpin_glycosidase_sf"/>
</dbReference>
<dbReference type="PANTHER" id="PTHR42899:SF1">
    <property type="entry name" value="SPERMATOGENESIS-ASSOCIATED PROTEIN 20"/>
    <property type="match status" value="1"/>
</dbReference>
<gene>
    <name evidence="2" type="ORF">ENJ98_01915</name>
</gene>